<sequence length="118" mass="12718">MSAARAVQRTSGIDPVALLGVVGLRSDDVYFSATELGRHLGQTAREVNQRLAELGLQQRVGATWSPTHEGRQHAVVLDVGKQHGDGAPVTQLRWRVSVLVLLGPDDLLATDDERKTGT</sequence>
<name>A0A4Z1REE5_9GAMM</name>
<reference evidence="1 2" key="1">
    <citation type="submission" date="2019-01" db="EMBL/GenBank/DDBJ databases">
        <authorList>
            <person name="Zhang S."/>
        </authorList>
    </citation>
    <scope>NUCLEOTIDE SEQUENCE [LARGE SCALE GENOMIC DNA]</scope>
    <source>
        <strain evidence="1 2">1626</strain>
    </source>
</reference>
<dbReference type="EMBL" id="SPUH01000001">
    <property type="protein sequence ID" value="TKS54543.1"/>
    <property type="molecule type" value="Genomic_DNA"/>
</dbReference>
<accession>A0A4Z1REE5</accession>
<dbReference type="RefSeq" id="WP_134673918.1">
    <property type="nucleotide sequence ID" value="NZ_SPUH01000001.1"/>
</dbReference>
<evidence type="ECO:0000313" key="2">
    <source>
        <dbReference type="Proteomes" id="UP000298681"/>
    </source>
</evidence>
<gene>
    <name evidence="1" type="ORF">E4582_07100</name>
</gene>
<evidence type="ECO:0000313" key="1">
    <source>
        <dbReference type="EMBL" id="TKS54543.1"/>
    </source>
</evidence>
<dbReference type="AlphaFoldDB" id="A0A4Z1REE5"/>
<keyword evidence="2" id="KW-1185">Reference proteome</keyword>
<dbReference type="Proteomes" id="UP000298681">
    <property type="component" value="Unassembled WGS sequence"/>
</dbReference>
<organism evidence="1 2">
    <name type="scientific">Luteimonas yindakuii</name>
    <dbReference type="NCBI Taxonomy" id="2565782"/>
    <lineage>
        <taxon>Bacteria</taxon>
        <taxon>Pseudomonadati</taxon>
        <taxon>Pseudomonadota</taxon>
        <taxon>Gammaproteobacteria</taxon>
        <taxon>Lysobacterales</taxon>
        <taxon>Lysobacteraceae</taxon>
        <taxon>Luteimonas</taxon>
    </lineage>
</organism>
<comment type="caution">
    <text evidence="1">The sequence shown here is derived from an EMBL/GenBank/DDBJ whole genome shotgun (WGS) entry which is preliminary data.</text>
</comment>
<proteinExistence type="predicted"/>
<protein>
    <submittedName>
        <fullName evidence="1">Uncharacterized protein</fullName>
    </submittedName>
</protein>